<dbReference type="KEGG" id="lsf:I8J32_014270"/>
<feature type="region of interest" description="Disordered" evidence="2">
    <location>
        <begin position="333"/>
        <end position="357"/>
    </location>
</feature>
<keyword evidence="5" id="KW-0645">Protease</keyword>
<feature type="transmembrane region" description="Helical" evidence="3">
    <location>
        <begin position="104"/>
        <end position="130"/>
    </location>
</feature>
<feature type="domain" description="Peptidase M56" evidence="4">
    <location>
        <begin position="97"/>
        <end position="280"/>
    </location>
</feature>
<evidence type="ECO:0000256" key="1">
    <source>
        <dbReference type="SAM" id="Coils"/>
    </source>
</evidence>
<evidence type="ECO:0000256" key="3">
    <source>
        <dbReference type="SAM" id="Phobius"/>
    </source>
</evidence>
<dbReference type="GO" id="GO:0008237">
    <property type="term" value="F:metallopeptidase activity"/>
    <property type="evidence" value="ECO:0007669"/>
    <property type="project" value="UniProtKB-KW"/>
</dbReference>
<name>A0A975ASE0_9GAMM</name>
<keyword evidence="3" id="KW-0812">Transmembrane</keyword>
<keyword evidence="1" id="KW-0175">Coiled coil</keyword>
<evidence type="ECO:0000313" key="6">
    <source>
        <dbReference type="Proteomes" id="UP000639274"/>
    </source>
</evidence>
<evidence type="ECO:0000259" key="4">
    <source>
        <dbReference type="Pfam" id="PF05569"/>
    </source>
</evidence>
<dbReference type="PANTHER" id="PTHR34978">
    <property type="entry name" value="POSSIBLE SENSOR-TRANSDUCER PROTEIN BLAR"/>
    <property type="match status" value="1"/>
</dbReference>
<dbReference type="InterPro" id="IPR008756">
    <property type="entry name" value="Peptidase_M56"/>
</dbReference>
<evidence type="ECO:0000313" key="5">
    <source>
        <dbReference type="EMBL" id="QSX77875.1"/>
    </source>
</evidence>
<keyword evidence="6" id="KW-1185">Reference proteome</keyword>
<dbReference type="InterPro" id="IPR052173">
    <property type="entry name" value="Beta-lactam_resp_regulator"/>
</dbReference>
<gene>
    <name evidence="5" type="ORF">I8J32_014270</name>
</gene>
<dbReference type="CDD" id="cd07341">
    <property type="entry name" value="M56_BlaR1_MecR1_like"/>
    <property type="match status" value="1"/>
</dbReference>
<organism evidence="5 6">
    <name type="scientific">Agrilutibacter solisilvae</name>
    <dbReference type="NCBI Taxonomy" id="2763317"/>
    <lineage>
        <taxon>Bacteria</taxon>
        <taxon>Pseudomonadati</taxon>
        <taxon>Pseudomonadota</taxon>
        <taxon>Gammaproteobacteria</taxon>
        <taxon>Lysobacterales</taxon>
        <taxon>Lysobacteraceae</taxon>
        <taxon>Agrilutibacter</taxon>
    </lineage>
</organism>
<feature type="compositionally biased region" description="Low complexity" evidence="2">
    <location>
        <begin position="334"/>
        <end position="349"/>
    </location>
</feature>
<feature type="transmembrane region" description="Helical" evidence="3">
    <location>
        <begin position="308"/>
        <end position="326"/>
    </location>
</feature>
<keyword evidence="5" id="KW-0482">Metalloprotease</keyword>
<proteinExistence type="predicted"/>
<reference evidence="5 6" key="1">
    <citation type="submission" date="2021-03" db="EMBL/GenBank/DDBJ databases">
        <title>Lysobacter sp. nov. isolated from soil of gangwondo yeongwol, south Korea.</title>
        <authorList>
            <person name="Kim K.R."/>
            <person name="Kim K.H."/>
            <person name="Jeon C.O."/>
        </authorList>
    </citation>
    <scope>NUCLEOTIDE SEQUENCE [LARGE SCALE GENOMIC DNA]</scope>
    <source>
        <strain evidence="5 6">R19</strain>
    </source>
</reference>
<dbReference type="AlphaFoldDB" id="A0A975ASE0"/>
<dbReference type="RefSeq" id="WP_200615736.1">
    <property type="nucleotide sequence ID" value="NZ_CP071518.1"/>
</dbReference>
<accession>A0A975ASE0</accession>
<feature type="coiled-coil region" evidence="1">
    <location>
        <begin position="430"/>
        <end position="527"/>
    </location>
</feature>
<keyword evidence="3" id="KW-1133">Transmembrane helix</keyword>
<sequence>MTDWQPMFISALGQVLVDFLWQGALIGVAAAIGMSVLRDARPQLRYALACAALLACVLAPALGLLSALGSDATVAAVAGGTTDVVQLSIRPLGPHLTGAGLDDVLPWIVAAWAAGAGALSLRMALGVCWIQRLRNTPQGRAHAVWQQRLDVLAARFGLDAIALRVVDTLDSPASAGWWRPVVLLPTALLSRMPVELVEALLAHELAHIRRHDYLVNLLQGAIEALLFYHPVTWWLSRRIRIERELIADQLAAQALGEPRRLARALSELSEIRHLHSPSLHFAQAAHGGHLMSRIEQLVRPGRRTGGRIAFPLLGLAAACLAFYAHAQIGGTQSAPTAKPATAASAPTHATRMHGGDRTRETFALVRKDSAGITMSGSSDDMPAIRRAKSTMGSDFVWFRRDNRAWVVSDPSTVARAQEAWREVEKVGARMEALGSEMEVHSERMEKLSQQMESAAPDHTMNAEMEAASKRMEALAAQQEALAGKQEALALSLAAGNQAERSKAEREMQALSAQMESLSSQMEAESDRMQAESTRMEARLEPLNALSRQMEDASKPMEALSARMDALGKEHDALARTAEGEMKALIDDAMSKGLATPAPAADDAR</sequence>
<feature type="transmembrane region" description="Helical" evidence="3">
    <location>
        <begin position="44"/>
        <end position="65"/>
    </location>
</feature>
<dbReference type="PANTHER" id="PTHR34978:SF3">
    <property type="entry name" value="SLR0241 PROTEIN"/>
    <property type="match status" value="1"/>
</dbReference>
<dbReference type="Proteomes" id="UP000639274">
    <property type="component" value="Chromosome"/>
</dbReference>
<keyword evidence="3" id="KW-0472">Membrane</keyword>
<dbReference type="EMBL" id="CP071518">
    <property type="protein sequence ID" value="QSX77875.1"/>
    <property type="molecule type" value="Genomic_DNA"/>
</dbReference>
<evidence type="ECO:0000256" key="2">
    <source>
        <dbReference type="SAM" id="MobiDB-lite"/>
    </source>
</evidence>
<dbReference type="Gene3D" id="3.30.2010.10">
    <property type="entry name" value="Metalloproteases ('zincins'), catalytic domain"/>
    <property type="match status" value="1"/>
</dbReference>
<protein>
    <submittedName>
        <fullName evidence="5">M48 family metalloprotease</fullName>
    </submittedName>
</protein>
<dbReference type="Pfam" id="PF05569">
    <property type="entry name" value="Peptidase_M56"/>
    <property type="match status" value="1"/>
</dbReference>
<keyword evidence="5" id="KW-0378">Hydrolase</keyword>
<feature type="transmembrane region" description="Helical" evidence="3">
    <location>
        <begin position="20"/>
        <end position="37"/>
    </location>
</feature>